<dbReference type="InterPro" id="IPR050364">
    <property type="entry name" value="Cytochrome_P450_fung"/>
</dbReference>
<reference evidence="13" key="1">
    <citation type="submission" date="2010-10" db="EMBL/GenBank/DDBJ databases">
        <title>Phanerochaete chrysosporium cytochrome P450.</title>
        <authorList>
            <person name="Hirosue S."/>
            <person name="Hiratsuka N."/>
            <person name="Ichinose H."/>
            <person name="Wariishi H."/>
        </authorList>
    </citation>
    <scope>NUCLEOTIDE SEQUENCE</scope>
    <source>
        <strain evidence="13">ATCC 34541</strain>
    </source>
</reference>
<dbReference type="GO" id="GO:0016705">
    <property type="term" value="F:oxidoreductase activity, acting on paired donors, with incorporation or reduction of molecular oxygen"/>
    <property type="evidence" value="ECO:0007669"/>
    <property type="project" value="InterPro"/>
</dbReference>
<accession>G5EJP2</accession>
<evidence type="ECO:0000256" key="11">
    <source>
        <dbReference type="ARBA" id="ARBA00023033"/>
    </source>
</evidence>
<evidence type="ECO:0000256" key="12">
    <source>
        <dbReference type="ARBA" id="ARBA00023136"/>
    </source>
</evidence>
<keyword evidence="6" id="KW-0812">Transmembrane</keyword>
<dbReference type="PRINTS" id="PR00463">
    <property type="entry name" value="EP450I"/>
</dbReference>
<evidence type="ECO:0000256" key="10">
    <source>
        <dbReference type="ARBA" id="ARBA00023004"/>
    </source>
</evidence>
<evidence type="ECO:0000256" key="8">
    <source>
        <dbReference type="ARBA" id="ARBA00022989"/>
    </source>
</evidence>
<dbReference type="PANTHER" id="PTHR46300">
    <property type="entry name" value="P450, PUTATIVE (EUROFUNG)-RELATED-RELATED"/>
    <property type="match status" value="1"/>
</dbReference>
<dbReference type="CDD" id="cd11065">
    <property type="entry name" value="CYP64-like"/>
    <property type="match status" value="1"/>
</dbReference>
<comment type="subcellular location">
    <subcellularLocation>
        <location evidence="2">Membrane</location>
        <topology evidence="2">Single-pass membrane protein</topology>
    </subcellularLocation>
</comment>
<keyword evidence="5" id="KW-0349">Heme</keyword>
<dbReference type="SUPFAM" id="SSF48264">
    <property type="entry name" value="Cytochrome P450"/>
    <property type="match status" value="1"/>
</dbReference>
<dbReference type="Gene3D" id="1.10.630.10">
    <property type="entry name" value="Cytochrome P450"/>
    <property type="match status" value="1"/>
</dbReference>
<evidence type="ECO:0000256" key="3">
    <source>
        <dbReference type="ARBA" id="ARBA00005179"/>
    </source>
</evidence>
<keyword evidence="7" id="KW-0479">Metal-binding</keyword>
<dbReference type="GO" id="GO:0004497">
    <property type="term" value="F:monooxygenase activity"/>
    <property type="evidence" value="ECO:0007669"/>
    <property type="project" value="UniProtKB-KW"/>
</dbReference>
<keyword evidence="9" id="KW-0560">Oxidoreductase</keyword>
<proteinExistence type="evidence at transcript level"/>
<evidence type="ECO:0000256" key="7">
    <source>
        <dbReference type="ARBA" id="ARBA00022723"/>
    </source>
</evidence>
<evidence type="ECO:0000313" key="13">
    <source>
        <dbReference type="EMBL" id="BAL05104.1"/>
    </source>
</evidence>
<protein>
    <submittedName>
        <fullName evidence="13">Cytochrome P450</fullName>
    </submittedName>
</protein>
<gene>
    <name evidence="13" type="primary">PcCYP_20c</name>
</gene>
<organism evidence="13">
    <name type="scientific">Phanerodontia chrysosporium</name>
    <name type="common">White-rot fungus</name>
    <name type="synonym">Sporotrichum pruinosum</name>
    <dbReference type="NCBI Taxonomy" id="2822231"/>
    <lineage>
        <taxon>Eukaryota</taxon>
        <taxon>Fungi</taxon>
        <taxon>Dikarya</taxon>
        <taxon>Basidiomycota</taxon>
        <taxon>Agaricomycotina</taxon>
        <taxon>Agaricomycetes</taxon>
        <taxon>Polyporales</taxon>
        <taxon>Phanerochaetaceae</taxon>
        <taxon>Phanerodontia</taxon>
    </lineage>
</organism>
<comment type="cofactor">
    <cofactor evidence="1">
        <name>heme</name>
        <dbReference type="ChEBI" id="CHEBI:30413"/>
    </cofactor>
</comment>
<dbReference type="InterPro" id="IPR036396">
    <property type="entry name" value="Cyt_P450_sf"/>
</dbReference>
<evidence type="ECO:0000256" key="5">
    <source>
        <dbReference type="ARBA" id="ARBA00022617"/>
    </source>
</evidence>
<dbReference type="PANTHER" id="PTHR46300:SF7">
    <property type="entry name" value="P450, PUTATIVE (EUROFUNG)-RELATED"/>
    <property type="match status" value="1"/>
</dbReference>
<dbReference type="EMBL" id="AB597817">
    <property type="protein sequence ID" value="BAL05104.1"/>
    <property type="molecule type" value="mRNA"/>
</dbReference>
<dbReference type="InterPro" id="IPR002401">
    <property type="entry name" value="Cyt_P450_E_grp-I"/>
</dbReference>
<keyword evidence="8" id="KW-1133">Transmembrane helix</keyword>
<evidence type="ECO:0000256" key="4">
    <source>
        <dbReference type="ARBA" id="ARBA00010617"/>
    </source>
</evidence>
<keyword evidence="10" id="KW-0408">Iron</keyword>
<dbReference type="GO" id="GO:0005506">
    <property type="term" value="F:iron ion binding"/>
    <property type="evidence" value="ECO:0007669"/>
    <property type="project" value="InterPro"/>
</dbReference>
<comment type="similarity">
    <text evidence="4">Belongs to the cytochrome P450 family.</text>
</comment>
<dbReference type="GO" id="GO:0016020">
    <property type="term" value="C:membrane"/>
    <property type="evidence" value="ECO:0007669"/>
    <property type="project" value="UniProtKB-SubCell"/>
</dbReference>
<keyword evidence="12" id="KW-0472">Membrane</keyword>
<dbReference type="Pfam" id="PF00067">
    <property type="entry name" value="p450"/>
    <property type="match status" value="1"/>
</dbReference>
<dbReference type="InterPro" id="IPR001128">
    <property type="entry name" value="Cyt_P450"/>
</dbReference>
<evidence type="ECO:0000256" key="2">
    <source>
        <dbReference type="ARBA" id="ARBA00004167"/>
    </source>
</evidence>
<sequence>MDYLGISILLVAALVLHYFLRKKRYRLPPGPKGLPILGNALDLPAKHEWLAYAKWGQECGSDIIYLNLAGTPVVVLNSAKAAKDLLEKRSSIYSDRPVTVMAHELIGLGRNFGLKPYGDTWREHRRLVHQHFRPENVPRYHEFTSKQIGRLLLHLLEDPSNFVRHLRIMAGASILRICYGIDVQPDNDHYLSVADEAIESIAATGNAGSYLVDSFPILRYLPSWAPGAQFKRDAAKWKEKVDRMIAEPFDYAKRYMTEGAATDYIAGLLLSAMDPGRDKTQQEIAIRDSLWAAYVGGADTSVSALATFTLAMVLYPDVQQTAQAELDRVLGKDTLPTIEDRDSLPYVTAVVKETLRWHPVTPLAVPHKVTTDDEYRGYHIPARSIVVGNVWAILHDPDRYPNPESFEPSRYLTSDGLLDPAAPDLTGRALALGGGSVPDVISHTTQSGLVSPPFLSSFDISPPLDEQSKPVKPSEEYTTGMLSHPVPFRANFKARSENVEALIRRITLSE</sequence>
<keyword evidence="11" id="KW-0503">Monooxygenase</keyword>
<name>G5EJP2_PHACH</name>
<dbReference type="VEuPathDB" id="FungiDB:AGR57_2484"/>
<dbReference type="GO" id="GO:0020037">
    <property type="term" value="F:heme binding"/>
    <property type="evidence" value="ECO:0007669"/>
    <property type="project" value="InterPro"/>
</dbReference>
<evidence type="ECO:0000256" key="6">
    <source>
        <dbReference type="ARBA" id="ARBA00022692"/>
    </source>
</evidence>
<dbReference type="AlphaFoldDB" id="G5EJP2"/>
<evidence type="ECO:0000256" key="9">
    <source>
        <dbReference type="ARBA" id="ARBA00023002"/>
    </source>
</evidence>
<comment type="pathway">
    <text evidence="3">Secondary metabolite biosynthesis.</text>
</comment>
<evidence type="ECO:0000256" key="1">
    <source>
        <dbReference type="ARBA" id="ARBA00001971"/>
    </source>
</evidence>